<gene>
    <name evidence="2" type="ORF">METZ01_LOCUS486797</name>
</gene>
<evidence type="ECO:0000256" key="1">
    <source>
        <dbReference type="SAM" id="Phobius"/>
    </source>
</evidence>
<protein>
    <submittedName>
        <fullName evidence="2">Uncharacterized protein</fullName>
    </submittedName>
</protein>
<feature type="transmembrane region" description="Helical" evidence="1">
    <location>
        <begin position="12"/>
        <end position="29"/>
    </location>
</feature>
<keyword evidence="1" id="KW-0472">Membrane</keyword>
<reference evidence="2" key="1">
    <citation type="submission" date="2018-05" db="EMBL/GenBank/DDBJ databases">
        <authorList>
            <person name="Lanie J.A."/>
            <person name="Ng W.-L."/>
            <person name="Kazmierczak K.M."/>
            <person name="Andrzejewski T.M."/>
            <person name="Davidsen T.M."/>
            <person name="Wayne K.J."/>
            <person name="Tettelin H."/>
            <person name="Glass J.I."/>
            <person name="Rusch D."/>
            <person name="Podicherti R."/>
            <person name="Tsui H.-C.T."/>
            <person name="Winkler M.E."/>
        </authorList>
    </citation>
    <scope>NUCLEOTIDE SEQUENCE</scope>
</reference>
<keyword evidence="1" id="KW-0812">Transmembrane</keyword>
<name>A0A383CPH1_9ZZZZ</name>
<dbReference type="AlphaFoldDB" id="A0A383CPH1"/>
<sequence>MSNTELVRAPLYVGLGVIAVAVLFGLLVGDSDESEVEFDAMNATFEVDCNSPWEDRGGPVPFADGEWKDTFHPDSTNDRHMAWIIELEVAELVEGSPGPEVAVGILCNSGGTHSEFEVQVFAGNSSEATRLGQVLHGQLEWTGGRWSSLVQTSQQRWMPSDPHCCPSKFVLTNHEWRDDRWVETSSEVWAKESETSGS</sequence>
<organism evidence="2">
    <name type="scientific">marine metagenome</name>
    <dbReference type="NCBI Taxonomy" id="408172"/>
    <lineage>
        <taxon>unclassified sequences</taxon>
        <taxon>metagenomes</taxon>
        <taxon>ecological metagenomes</taxon>
    </lineage>
</organism>
<keyword evidence="1" id="KW-1133">Transmembrane helix</keyword>
<evidence type="ECO:0000313" key="2">
    <source>
        <dbReference type="EMBL" id="SVE33943.1"/>
    </source>
</evidence>
<dbReference type="EMBL" id="UINC01210473">
    <property type="protein sequence ID" value="SVE33943.1"/>
    <property type="molecule type" value="Genomic_DNA"/>
</dbReference>
<accession>A0A383CPH1</accession>
<proteinExistence type="predicted"/>